<evidence type="ECO:0000313" key="2">
    <source>
        <dbReference type="EMBL" id="ACU77448.1"/>
    </source>
</evidence>
<dbReference type="HOGENOM" id="CLU_2932785_0_0_11"/>
<reference evidence="2 3" key="1">
    <citation type="journal article" date="2009" name="Stand. Genomic Sci.">
        <title>Complete genome sequence of Catenulispora acidiphila type strain (ID 139908).</title>
        <authorList>
            <person name="Copeland A."/>
            <person name="Lapidus A."/>
            <person name="Glavina Del Rio T."/>
            <person name="Nolan M."/>
            <person name="Lucas S."/>
            <person name="Chen F."/>
            <person name="Tice H."/>
            <person name="Cheng J.F."/>
            <person name="Bruce D."/>
            <person name="Goodwin L."/>
            <person name="Pitluck S."/>
            <person name="Mikhailova N."/>
            <person name="Pati A."/>
            <person name="Ivanova N."/>
            <person name="Mavromatis K."/>
            <person name="Chen A."/>
            <person name="Palaniappan K."/>
            <person name="Chain P."/>
            <person name="Land M."/>
            <person name="Hauser L."/>
            <person name="Chang Y.J."/>
            <person name="Jeffries C.D."/>
            <person name="Chertkov O."/>
            <person name="Brettin T."/>
            <person name="Detter J.C."/>
            <person name="Han C."/>
            <person name="Ali Z."/>
            <person name="Tindall B.J."/>
            <person name="Goker M."/>
            <person name="Bristow J."/>
            <person name="Eisen J.A."/>
            <person name="Markowitz V."/>
            <person name="Hugenholtz P."/>
            <person name="Kyrpides N.C."/>
            <person name="Klenk H.P."/>
        </authorList>
    </citation>
    <scope>NUCLEOTIDE SEQUENCE [LARGE SCALE GENOMIC DNA]</scope>
    <source>
        <strain evidence="3">DSM 44928 / JCM 14897 / NBRC 102108 / NRRL B-24433 / ID139908</strain>
    </source>
</reference>
<feature type="region of interest" description="Disordered" evidence="1">
    <location>
        <begin position="21"/>
        <end position="60"/>
    </location>
</feature>
<dbReference type="KEGG" id="cai:Caci_8632"/>
<dbReference type="EMBL" id="CP001700">
    <property type="protein sequence ID" value="ACU77448.1"/>
    <property type="molecule type" value="Genomic_DNA"/>
</dbReference>
<name>C7Q0B5_CATAD</name>
<proteinExistence type="predicted"/>
<sequence length="60" mass="6026">MQYALEMTGWVMPGAMFSYSGSGSGSNTDTDADYRHAAPQGDPAVANGGARRASGVAGGD</sequence>
<organism evidence="2 3">
    <name type="scientific">Catenulispora acidiphila (strain DSM 44928 / JCM 14897 / NBRC 102108 / NRRL B-24433 / ID139908)</name>
    <dbReference type="NCBI Taxonomy" id="479433"/>
    <lineage>
        <taxon>Bacteria</taxon>
        <taxon>Bacillati</taxon>
        <taxon>Actinomycetota</taxon>
        <taxon>Actinomycetes</taxon>
        <taxon>Catenulisporales</taxon>
        <taxon>Catenulisporaceae</taxon>
        <taxon>Catenulispora</taxon>
    </lineage>
</organism>
<evidence type="ECO:0000313" key="3">
    <source>
        <dbReference type="Proteomes" id="UP000000851"/>
    </source>
</evidence>
<keyword evidence="3" id="KW-1185">Reference proteome</keyword>
<gene>
    <name evidence="2" type="ordered locus">Caci_8632</name>
</gene>
<evidence type="ECO:0000256" key="1">
    <source>
        <dbReference type="SAM" id="MobiDB-lite"/>
    </source>
</evidence>
<dbReference type="InParanoid" id="C7Q0B5"/>
<feature type="compositionally biased region" description="Low complexity" evidence="1">
    <location>
        <begin position="44"/>
        <end position="60"/>
    </location>
</feature>
<dbReference type="STRING" id="479433.Caci_8632"/>
<dbReference type="Proteomes" id="UP000000851">
    <property type="component" value="Chromosome"/>
</dbReference>
<dbReference type="AlphaFoldDB" id="C7Q0B5"/>
<protein>
    <submittedName>
        <fullName evidence="2">Uncharacterized protein</fullName>
    </submittedName>
</protein>
<accession>C7Q0B5</accession>